<dbReference type="PATRIC" id="fig|1212765.3.peg.440"/>
<proteinExistence type="predicted"/>
<evidence type="ECO:0000256" key="2">
    <source>
        <dbReference type="SAM" id="SignalP"/>
    </source>
</evidence>
<evidence type="ECO:0000256" key="1">
    <source>
        <dbReference type="SAM" id="Coils"/>
    </source>
</evidence>
<dbReference type="Proteomes" id="UP000006502">
    <property type="component" value="Chromosome"/>
</dbReference>
<keyword evidence="2" id="KW-0732">Signal</keyword>
<keyword evidence="1" id="KW-0175">Coiled coil</keyword>
<evidence type="ECO:0000313" key="3">
    <source>
        <dbReference type="EMBL" id="AFO51971.1"/>
    </source>
</evidence>
<accession>I7CFJ0</accession>
<dbReference type="STRING" id="1212765.MHLP_01955"/>
<sequence length="185" mass="21070">MKTIVKACLSASSISVISVAAGSSYYAYSVIPPKARFLVYLVLTRDDSKAKPFYRGEVLSGEEHDLDQYEWEVKAREEEEDSEENRVDPTARVTLQITDSLKTREELKSYLDEVFNPQVGDTSEELDDLIKNLGQLKSSFEGQFGPNSYARLIERISEARRKANELMAEIFREQLAVSFKKLRNS</sequence>
<organism evidence="3 4">
    <name type="scientific">Mycoplasma haematolamae (strain Purdue)</name>
    <dbReference type="NCBI Taxonomy" id="1212765"/>
    <lineage>
        <taxon>Bacteria</taxon>
        <taxon>Bacillati</taxon>
        <taxon>Mycoplasmatota</taxon>
        <taxon>Mollicutes</taxon>
        <taxon>Mycoplasmataceae</taxon>
        <taxon>Mycoplasma</taxon>
    </lineage>
</organism>
<feature type="signal peptide" evidence="2">
    <location>
        <begin position="1"/>
        <end position="20"/>
    </location>
</feature>
<name>I7CFJ0_MYCHA</name>
<dbReference type="AlphaFoldDB" id="I7CFJ0"/>
<reference evidence="3 4" key="1">
    <citation type="journal article" date="2012" name="J. Bacteriol.">
        <title>Genome Sequence of "Candidatus Mycoplasma haemolamae" Strain Purdue, a Red Blood Cell Pathogen of Alpacas (Vicugna pacos) and Llamas (Lama glama).</title>
        <authorList>
            <person name="Guimaraes A.M."/>
            <person name="Toth B."/>
            <person name="Santos A.P."/>
            <person name="do Nascimento N.C."/>
            <person name="Kritchevsky J.E."/>
            <person name="Messick J.B."/>
        </authorList>
    </citation>
    <scope>NUCLEOTIDE SEQUENCE [LARGE SCALE GENOMIC DNA]</scope>
    <source>
        <strain evidence="3 4">Purdue</strain>
    </source>
</reference>
<feature type="chain" id="PRO_5003708513" evidence="2">
    <location>
        <begin position="21"/>
        <end position="185"/>
    </location>
</feature>
<dbReference type="HOGENOM" id="CLU_1459786_0_0_14"/>
<protein>
    <submittedName>
        <fullName evidence="3">Uncharacterized protein</fullName>
    </submittedName>
</protein>
<dbReference type="KEGG" id="mhl:MHLP_01955"/>
<dbReference type="EMBL" id="CP003731">
    <property type="protein sequence ID" value="AFO51971.1"/>
    <property type="molecule type" value="Genomic_DNA"/>
</dbReference>
<reference evidence="4" key="2">
    <citation type="submission" date="2012-07" db="EMBL/GenBank/DDBJ databases">
        <title>Complete genome sequence of 'Candidatus Mycoplasma haemolamae'.</title>
        <authorList>
            <person name="Guimaraes A.M.S."/>
            <person name="Toth B."/>
            <person name="Santos A.P."/>
            <person name="Nascimento N.C."/>
            <person name="Sojka J.E."/>
            <person name="Messick J.B."/>
        </authorList>
    </citation>
    <scope>NUCLEOTIDE SEQUENCE [LARGE SCALE GENOMIC DNA]</scope>
    <source>
        <strain evidence="4">Purdue</strain>
    </source>
</reference>
<evidence type="ECO:0000313" key="4">
    <source>
        <dbReference type="Proteomes" id="UP000006502"/>
    </source>
</evidence>
<gene>
    <name evidence="3" type="ordered locus">MHLP_01955</name>
</gene>
<keyword evidence="4" id="KW-1185">Reference proteome</keyword>
<feature type="coiled-coil region" evidence="1">
    <location>
        <begin position="59"/>
        <end position="86"/>
    </location>
</feature>